<feature type="domain" description="GP-PDE" evidence="3">
    <location>
        <begin position="61"/>
        <end position="363"/>
    </location>
</feature>
<accession>A0A2M9B728</accession>
<dbReference type="EMBL" id="PGEZ01000002">
    <property type="protein sequence ID" value="PJJ53732.1"/>
    <property type="molecule type" value="Genomic_DNA"/>
</dbReference>
<feature type="compositionally biased region" description="Basic and acidic residues" evidence="1">
    <location>
        <begin position="31"/>
        <end position="40"/>
    </location>
</feature>
<sequence length="377" mass="40979">MRSMLATCVAAVSTALVLTAAPGAVATPAPDRGHGLDRHGHGNHSGHGNHHGHGPHVRTDFDLQAHRGGIGMTTESTVAGFAKALSLGVSTLELDTQVTKDRKVVVTHDRRVSATVCRDTDPVTPGDPQFPYVGKYIKDLTLAQIKTMDCGYQQKPGFPQQEVVAGARMAELSDVFDLVKARRAWGVRLNIETKVEAGAPEETAPRPIFVRRVAQEIRRSGLSRLVTIQSFDWGALKLMHRISPRLPLVALTNYDFLQVGQPGASPWLGGIDADDFGGDFVRAAASIDGVTTLSPNYGFPQNGTVDQQGFEFYVTERMVRDAHHRGLDVVPWTCDDMPTVAALMDMGVDGIITDYPNRVRDLMAERGLDRPRAYPAL</sequence>
<dbReference type="PANTHER" id="PTHR46211:SF14">
    <property type="entry name" value="GLYCEROPHOSPHODIESTER PHOSPHODIESTERASE"/>
    <property type="match status" value="1"/>
</dbReference>
<keyword evidence="5" id="KW-1185">Reference proteome</keyword>
<evidence type="ECO:0000256" key="1">
    <source>
        <dbReference type="SAM" id="MobiDB-lite"/>
    </source>
</evidence>
<dbReference type="RefSeq" id="WP_245857966.1">
    <property type="nucleotide sequence ID" value="NZ_PGEZ01000002.1"/>
</dbReference>
<evidence type="ECO:0000256" key="2">
    <source>
        <dbReference type="SAM" id="SignalP"/>
    </source>
</evidence>
<feature type="region of interest" description="Disordered" evidence="1">
    <location>
        <begin position="28"/>
        <end position="60"/>
    </location>
</feature>
<dbReference type="AlphaFoldDB" id="A0A2M9B728"/>
<evidence type="ECO:0000313" key="5">
    <source>
        <dbReference type="Proteomes" id="UP000230842"/>
    </source>
</evidence>
<dbReference type="InterPro" id="IPR030395">
    <property type="entry name" value="GP_PDE_dom"/>
</dbReference>
<dbReference type="Pfam" id="PF03009">
    <property type="entry name" value="GDPD"/>
    <property type="match status" value="1"/>
</dbReference>
<gene>
    <name evidence="4" type="ORF">CLV56_3224</name>
</gene>
<feature type="chain" id="PRO_5014611560" evidence="2">
    <location>
        <begin position="27"/>
        <end position="377"/>
    </location>
</feature>
<name>A0A2M9B728_9ACTN</name>
<dbReference type="PANTHER" id="PTHR46211">
    <property type="entry name" value="GLYCEROPHOSPHORYL DIESTER PHOSPHODIESTERASE"/>
    <property type="match status" value="1"/>
</dbReference>
<evidence type="ECO:0000259" key="3">
    <source>
        <dbReference type="PROSITE" id="PS51704"/>
    </source>
</evidence>
<comment type="caution">
    <text evidence="4">The sequence shown here is derived from an EMBL/GenBank/DDBJ whole genome shotgun (WGS) entry which is preliminary data.</text>
</comment>
<dbReference type="InterPro" id="IPR017946">
    <property type="entry name" value="PLC-like_Pdiesterase_TIM-brl"/>
</dbReference>
<dbReference type="Gene3D" id="3.20.20.190">
    <property type="entry name" value="Phosphatidylinositol (PI) phosphodiesterase"/>
    <property type="match status" value="1"/>
</dbReference>
<feature type="signal peptide" evidence="2">
    <location>
        <begin position="1"/>
        <end position="26"/>
    </location>
</feature>
<reference evidence="4 5" key="1">
    <citation type="submission" date="2017-11" db="EMBL/GenBank/DDBJ databases">
        <title>Genomic Encyclopedia of Archaeal and Bacterial Type Strains, Phase II (KMG-II): From Individual Species to Whole Genera.</title>
        <authorList>
            <person name="Goeker M."/>
        </authorList>
    </citation>
    <scope>NUCLEOTIDE SEQUENCE [LARGE SCALE GENOMIC DNA]</scope>
    <source>
        <strain evidence="4 5">DSM 27763</strain>
    </source>
</reference>
<feature type="compositionally biased region" description="Basic residues" evidence="1">
    <location>
        <begin position="41"/>
        <end position="56"/>
    </location>
</feature>
<dbReference type="GO" id="GO:0008081">
    <property type="term" value="F:phosphoric diester hydrolase activity"/>
    <property type="evidence" value="ECO:0007669"/>
    <property type="project" value="InterPro"/>
</dbReference>
<dbReference type="GO" id="GO:0006629">
    <property type="term" value="P:lipid metabolic process"/>
    <property type="evidence" value="ECO:0007669"/>
    <property type="project" value="InterPro"/>
</dbReference>
<dbReference type="SUPFAM" id="SSF51695">
    <property type="entry name" value="PLC-like phosphodiesterases"/>
    <property type="match status" value="1"/>
</dbReference>
<protein>
    <submittedName>
        <fullName evidence="4">Glycerophosphoryl diester phosphodiesterase</fullName>
    </submittedName>
</protein>
<proteinExistence type="predicted"/>
<dbReference type="Proteomes" id="UP000230842">
    <property type="component" value="Unassembled WGS sequence"/>
</dbReference>
<keyword evidence="2" id="KW-0732">Signal</keyword>
<dbReference type="PROSITE" id="PS51704">
    <property type="entry name" value="GP_PDE"/>
    <property type="match status" value="1"/>
</dbReference>
<evidence type="ECO:0000313" key="4">
    <source>
        <dbReference type="EMBL" id="PJJ53732.1"/>
    </source>
</evidence>
<organism evidence="4 5">
    <name type="scientific">Mumia flava</name>
    <dbReference type="NCBI Taxonomy" id="1348852"/>
    <lineage>
        <taxon>Bacteria</taxon>
        <taxon>Bacillati</taxon>
        <taxon>Actinomycetota</taxon>
        <taxon>Actinomycetes</taxon>
        <taxon>Propionibacteriales</taxon>
        <taxon>Nocardioidaceae</taxon>
        <taxon>Mumia</taxon>
    </lineage>
</organism>